<comment type="similarity">
    <text evidence="2">Belongs to the MshB deacetylase family. Mca subfamily.</text>
</comment>
<evidence type="ECO:0000256" key="1">
    <source>
        <dbReference type="ARBA" id="ARBA00022833"/>
    </source>
</evidence>
<dbReference type="GO" id="GO:0010127">
    <property type="term" value="P:mycothiol-dependent detoxification"/>
    <property type="evidence" value="ECO:0007669"/>
    <property type="project" value="UniProtKB-UniRule"/>
</dbReference>
<comment type="subunit">
    <text evidence="2">Monomer.</text>
</comment>
<dbReference type="EMBL" id="JABXJJ020000026">
    <property type="protein sequence ID" value="MDI5971800.1"/>
    <property type="molecule type" value="Genomic_DNA"/>
</dbReference>
<feature type="binding site" evidence="2">
    <location>
        <position position="149"/>
    </location>
    <ligand>
        <name>Zn(2+)</name>
        <dbReference type="ChEBI" id="CHEBI:29105"/>
    </ligand>
</feature>
<sequence>MSEQTFRSVRSPMRLMAVHAHPDDESSKGAATLARYAAQGVEVLVVTCTGGERGDVLNAALDRPEIRADLPAVRRREMAAAAAVLGVRQQFLGYTDSGLPGEGEPLPEGCFALQPVDEAAERLQTVIQEFRPHVVVTYDPTGGYPHPDHVQTHRVALAAFEGAAAQAWQPAKLYYLAALSREWFTALHRAMTDREIPSALGGMLDNWPDWAPEFEVTTRVACSEYFSARDAALRAHATQADPGHPFFAHPRDLEREVWPTEDYVLARGSAGGTLPETDLFAGVPVTG</sequence>
<name>A0AA90H6G0_9ACTN</name>
<dbReference type="InterPro" id="IPR003737">
    <property type="entry name" value="GlcNAc_PI_deacetylase-related"/>
</dbReference>
<dbReference type="InterPro" id="IPR017811">
    <property type="entry name" value="Mca"/>
</dbReference>
<comment type="cofactor">
    <cofactor evidence="2">
        <name>Zn(2+)</name>
        <dbReference type="ChEBI" id="CHEBI:29105"/>
    </cofactor>
    <text evidence="2">Binds 1 zinc ion per subunit.</text>
</comment>
<dbReference type="PANTHER" id="PTHR12993:SF11">
    <property type="entry name" value="N-ACETYLGLUCOSAMINYL-PHOSPHATIDYLINOSITOL DE-N-ACETYLASE"/>
    <property type="match status" value="1"/>
</dbReference>
<evidence type="ECO:0000313" key="3">
    <source>
        <dbReference type="EMBL" id="MDI5971800.1"/>
    </source>
</evidence>
<keyword evidence="2" id="KW-0378">Hydrolase</keyword>
<reference evidence="3" key="1">
    <citation type="submission" date="2023-05" db="EMBL/GenBank/DDBJ databases">
        <title>Streptantibioticus silvisoli sp. nov., acidotolerant actinomycetes 1 from pine litter.</title>
        <authorList>
            <person name="Swiecimska M."/>
            <person name="Golinska P."/>
            <person name="Sangal V."/>
            <person name="Wachnowicz B."/>
            <person name="Goodfellow M."/>
        </authorList>
    </citation>
    <scope>NUCLEOTIDE SEQUENCE</scope>
    <source>
        <strain evidence="3">SL13</strain>
    </source>
</reference>
<dbReference type="GO" id="GO:0008270">
    <property type="term" value="F:zinc ion binding"/>
    <property type="evidence" value="ECO:0007669"/>
    <property type="project" value="UniProtKB-UniRule"/>
</dbReference>
<comment type="function">
    <text evidence="2">A mycothiol (MSH, N-acetylcysteinyl-glucosaminyl-inositol) S-conjugate amidase, it recycles conjugated MSH to the N-acetyl cysteine conjugate (AcCys S-conjugate, a mercapturic acid) and the MSH precursor. Involved in MSH-dependent detoxification of a number of alkylating agents and antibiotics.</text>
</comment>
<dbReference type="EC" id="3.5.1.115" evidence="2"/>
<feature type="binding site" evidence="2">
    <location>
        <position position="21"/>
    </location>
    <ligand>
        <name>Zn(2+)</name>
        <dbReference type="ChEBI" id="CHEBI:29105"/>
    </ligand>
</feature>
<protein>
    <recommendedName>
        <fullName evidence="2">Mycothiol S-conjugate amidase</fullName>
        <ecNumber evidence="2">3.5.1.115</ecNumber>
    </recommendedName>
</protein>
<keyword evidence="1 2" id="KW-0862">Zinc</keyword>
<dbReference type="AlphaFoldDB" id="A0AA90H6G0"/>
<dbReference type="RefSeq" id="WP_271313276.1">
    <property type="nucleotide sequence ID" value="NZ_JABXJJ020000026.1"/>
</dbReference>
<feature type="binding site" evidence="2">
    <location>
        <position position="24"/>
    </location>
    <ligand>
        <name>Zn(2+)</name>
        <dbReference type="ChEBI" id="CHEBI:29105"/>
    </ligand>
</feature>
<dbReference type="NCBIfam" id="TIGR03446">
    <property type="entry name" value="mycothiol_Mca"/>
    <property type="match status" value="1"/>
</dbReference>
<accession>A0AA90H6G0</accession>
<dbReference type="InterPro" id="IPR024078">
    <property type="entry name" value="LmbE-like_dom_sf"/>
</dbReference>
<dbReference type="Gene3D" id="3.40.50.10320">
    <property type="entry name" value="LmbE-like"/>
    <property type="match status" value="1"/>
</dbReference>
<comment type="catalytic activity">
    <reaction evidence="2">
        <text>mycothiol S-conjugate + H2O = an N-acetyl-L-cysteine-S-conjugate + 1D-myo-inositol 2-amino-2-deoxy-alpha-D-glucopyranoside</text>
        <dbReference type="Rhea" id="RHEA:36543"/>
        <dbReference type="ChEBI" id="CHEBI:15377"/>
        <dbReference type="ChEBI" id="CHEBI:58718"/>
        <dbReference type="ChEBI" id="CHEBI:58886"/>
        <dbReference type="ChEBI" id="CHEBI:59633"/>
        <dbReference type="EC" id="3.5.1.115"/>
    </reaction>
</comment>
<dbReference type="HAMAP" id="MF_01482">
    <property type="entry name" value="Mca"/>
    <property type="match status" value="1"/>
</dbReference>
<gene>
    <name evidence="2 3" type="primary">mca</name>
    <name evidence="3" type="ORF">POF50_021100</name>
</gene>
<keyword evidence="2" id="KW-0479">Metal-binding</keyword>
<dbReference type="PANTHER" id="PTHR12993">
    <property type="entry name" value="N-ACETYLGLUCOSAMINYL-PHOSPHATIDYLINOSITOL DE-N-ACETYLASE-RELATED"/>
    <property type="match status" value="1"/>
</dbReference>
<proteinExistence type="inferred from homology"/>
<dbReference type="SUPFAM" id="SSF102588">
    <property type="entry name" value="LmbE-like"/>
    <property type="match status" value="1"/>
</dbReference>
<organism evidence="3">
    <name type="scientific">Streptantibioticus silvisoli</name>
    <dbReference type="NCBI Taxonomy" id="2705255"/>
    <lineage>
        <taxon>Bacteria</taxon>
        <taxon>Bacillati</taxon>
        <taxon>Actinomycetota</taxon>
        <taxon>Actinomycetes</taxon>
        <taxon>Kitasatosporales</taxon>
        <taxon>Streptomycetaceae</taxon>
        <taxon>Streptantibioticus</taxon>
    </lineage>
</organism>
<comment type="caution">
    <text evidence="3">The sequence shown here is derived from an EMBL/GenBank/DDBJ whole genome shotgun (WGS) entry which is preliminary data.</text>
</comment>
<evidence type="ECO:0000256" key="2">
    <source>
        <dbReference type="HAMAP-Rule" id="MF_01482"/>
    </source>
</evidence>
<dbReference type="Pfam" id="PF02585">
    <property type="entry name" value="PIG-L"/>
    <property type="match status" value="1"/>
</dbReference>
<dbReference type="GO" id="GO:0010126">
    <property type="term" value="P:mycothiol metabolic process"/>
    <property type="evidence" value="ECO:0007669"/>
    <property type="project" value="UniProtKB-UniRule"/>
</dbReference>
<dbReference type="GO" id="GO:0016811">
    <property type="term" value="F:hydrolase activity, acting on carbon-nitrogen (but not peptide) bonds, in linear amides"/>
    <property type="evidence" value="ECO:0007669"/>
    <property type="project" value="TreeGrafter"/>
</dbReference>